<dbReference type="Pfam" id="PF14111">
    <property type="entry name" value="DUF4283"/>
    <property type="match status" value="1"/>
</dbReference>
<dbReference type="PANTHER" id="PTHR31286">
    <property type="entry name" value="GLYCINE-RICH CELL WALL STRUCTURAL PROTEIN 1.8-LIKE"/>
    <property type="match status" value="1"/>
</dbReference>
<accession>A0AAW2DBS1</accession>
<organism evidence="4 5">
    <name type="scientific">Lithocarpus litseifolius</name>
    <dbReference type="NCBI Taxonomy" id="425828"/>
    <lineage>
        <taxon>Eukaryota</taxon>
        <taxon>Viridiplantae</taxon>
        <taxon>Streptophyta</taxon>
        <taxon>Embryophyta</taxon>
        <taxon>Tracheophyta</taxon>
        <taxon>Spermatophyta</taxon>
        <taxon>Magnoliopsida</taxon>
        <taxon>eudicotyledons</taxon>
        <taxon>Gunneridae</taxon>
        <taxon>Pentapetalae</taxon>
        <taxon>rosids</taxon>
        <taxon>fabids</taxon>
        <taxon>Fagales</taxon>
        <taxon>Fagaceae</taxon>
        <taxon>Lithocarpus</taxon>
    </lineage>
</organism>
<dbReference type="InterPro" id="IPR025558">
    <property type="entry name" value="DUF4283"/>
</dbReference>
<feature type="domain" description="Zinc knuckle CX2CX4HX4C" evidence="3">
    <location>
        <begin position="263"/>
        <end position="310"/>
    </location>
</feature>
<proteinExistence type="predicted"/>
<dbReference type="Pfam" id="PF14392">
    <property type="entry name" value="zf-CCHC_4"/>
    <property type="match status" value="1"/>
</dbReference>
<dbReference type="PANTHER" id="PTHR31286:SF167">
    <property type="entry name" value="OS09G0268800 PROTEIN"/>
    <property type="match status" value="1"/>
</dbReference>
<feature type="region of interest" description="Disordered" evidence="1">
    <location>
        <begin position="353"/>
        <end position="386"/>
    </location>
</feature>
<keyword evidence="5" id="KW-1185">Reference proteome</keyword>
<feature type="compositionally biased region" description="Basic and acidic residues" evidence="1">
    <location>
        <begin position="353"/>
        <end position="362"/>
    </location>
</feature>
<name>A0AAW2DBS1_9ROSI</name>
<feature type="compositionally biased region" description="Polar residues" evidence="1">
    <location>
        <begin position="363"/>
        <end position="373"/>
    </location>
</feature>
<dbReference type="AlphaFoldDB" id="A0AAW2DBS1"/>
<dbReference type="InterPro" id="IPR014776">
    <property type="entry name" value="4pyrrole_Mease_sub2"/>
</dbReference>
<dbReference type="SUPFAM" id="SSF53790">
    <property type="entry name" value="Tetrapyrrole methylase"/>
    <property type="match status" value="1"/>
</dbReference>
<dbReference type="InterPro" id="IPR040256">
    <property type="entry name" value="At4g02000-like"/>
</dbReference>
<protein>
    <recommendedName>
        <fullName evidence="6">DUF4283 domain-containing protein</fullName>
    </recommendedName>
</protein>
<evidence type="ECO:0000313" key="5">
    <source>
        <dbReference type="Proteomes" id="UP001459277"/>
    </source>
</evidence>
<evidence type="ECO:0008006" key="6">
    <source>
        <dbReference type="Google" id="ProtNLM"/>
    </source>
</evidence>
<dbReference type="GO" id="GO:0008168">
    <property type="term" value="F:methyltransferase activity"/>
    <property type="evidence" value="ECO:0007669"/>
    <property type="project" value="InterPro"/>
</dbReference>
<evidence type="ECO:0000259" key="3">
    <source>
        <dbReference type="Pfam" id="PF14392"/>
    </source>
</evidence>
<evidence type="ECO:0000313" key="4">
    <source>
        <dbReference type="EMBL" id="KAL0006670.1"/>
    </source>
</evidence>
<comment type="caution">
    <text evidence="4">The sequence shown here is derived from an EMBL/GenBank/DDBJ whole genome shotgun (WGS) entry which is preliminary data.</text>
</comment>
<gene>
    <name evidence="4" type="ORF">SO802_008172</name>
</gene>
<dbReference type="InterPro" id="IPR035996">
    <property type="entry name" value="4pyrrol_Methylase_sf"/>
</dbReference>
<reference evidence="4 5" key="1">
    <citation type="submission" date="2024-01" db="EMBL/GenBank/DDBJ databases">
        <title>A telomere-to-telomere, gap-free genome of sweet tea (Lithocarpus litseifolius).</title>
        <authorList>
            <person name="Zhou J."/>
        </authorList>
    </citation>
    <scope>NUCLEOTIDE SEQUENCE [LARGE SCALE GENOMIC DNA]</scope>
    <source>
        <strain evidence="4">Zhou-2022a</strain>
        <tissue evidence="4">Leaf</tissue>
    </source>
</reference>
<evidence type="ECO:0000259" key="2">
    <source>
        <dbReference type="Pfam" id="PF14111"/>
    </source>
</evidence>
<feature type="domain" description="DUF4283" evidence="2">
    <location>
        <begin position="127"/>
        <end position="202"/>
    </location>
</feature>
<evidence type="ECO:0000256" key="1">
    <source>
        <dbReference type="SAM" id="MobiDB-lite"/>
    </source>
</evidence>
<sequence length="609" mass="68806">MGLSTFPSLALKLMHHGLPPNTPAVAVERGTTPQQRMVFAELKDLANKITTVELVSPTLMIIGNVVALSPLWSLSMKEASCEIQTCYGTLNVVGEIALYHLKLYPRLQFALEGPGCNLTSDHSISEFSIAAKFLTKRAINVEVIAQTFTPLWRARNGFKIKRFGDHSLLFTFDNERDVDRILVSEPWSFDKHLVAMQKYDGSFPLQDIKFDRTTIWVQVHGIPPKYMSLDAGVKICEVVGDVIKPSDTKMFDAGNFIRVQVSIDLSLPLCRGRLISLNNGKEMWVSFKYERLPNVCYWCGKLTHDDRDCDLWIESEGTLKSDQRAFGPYLQASPFVATRKNVLHVPGYYAEKKKTNSTEATDRTSGQPPQTDRVTVPEHSPEEEERYTQPFTIPLMRNVPDAIMASSKPGTSSVIPANPVTVGEVLKLVNLAPAFNANDEETRKFEKVVSVEEFGNNLTAREDFNVSSEQLTKSRAPNVMGRVFSLNEGKRILPGGCKNQESPLLLFRIRGRNSQARKELLKELQRNLVCLPNVSMHRKPMITQISYWRRLIISPAKSNELPSVELSWAWEPVYRKRARTTCTGKRSLCCVFSRNTNRRCKARISSKQY</sequence>
<dbReference type="EMBL" id="JAZDWU010000003">
    <property type="protein sequence ID" value="KAL0006670.1"/>
    <property type="molecule type" value="Genomic_DNA"/>
</dbReference>
<dbReference type="InterPro" id="IPR025836">
    <property type="entry name" value="Zn_knuckle_CX2CX4HX4C"/>
</dbReference>
<dbReference type="Gene3D" id="3.30.950.10">
    <property type="entry name" value="Methyltransferase, Cobalt-precorrin-4 Transmethylase, Domain 2"/>
    <property type="match status" value="1"/>
</dbReference>
<dbReference type="Proteomes" id="UP001459277">
    <property type="component" value="Unassembled WGS sequence"/>
</dbReference>